<dbReference type="EMBL" id="CVRI01000061">
    <property type="protein sequence ID" value="CRL04148.1"/>
    <property type="molecule type" value="Genomic_DNA"/>
</dbReference>
<accession>A0A1J1IX67</accession>
<dbReference type="Proteomes" id="UP000183832">
    <property type="component" value="Unassembled WGS sequence"/>
</dbReference>
<gene>
    <name evidence="1" type="ORF">CLUMA_CG017259</name>
</gene>
<organism evidence="1 2">
    <name type="scientific">Clunio marinus</name>
    <dbReference type="NCBI Taxonomy" id="568069"/>
    <lineage>
        <taxon>Eukaryota</taxon>
        <taxon>Metazoa</taxon>
        <taxon>Ecdysozoa</taxon>
        <taxon>Arthropoda</taxon>
        <taxon>Hexapoda</taxon>
        <taxon>Insecta</taxon>
        <taxon>Pterygota</taxon>
        <taxon>Neoptera</taxon>
        <taxon>Endopterygota</taxon>
        <taxon>Diptera</taxon>
        <taxon>Nematocera</taxon>
        <taxon>Chironomoidea</taxon>
        <taxon>Chironomidae</taxon>
        <taxon>Clunio</taxon>
    </lineage>
</organism>
<sequence>MKIYEDISSLLWPLRKIVKKRALIKGTTLFAFRALLAASEGIKNIQNVLEDFNSNSRTCMDDEETK</sequence>
<reference evidence="1 2" key="1">
    <citation type="submission" date="2015-04" db="EMBL/GenBank/DDBJ databases">
        <authorList>
            <person name="Syromyatnikov M.Y."/>
            <person name="Popov V.N."/>
        </authorList>
    </citation>
    <scope>NUCLEOTIDE SEQUENCE [LARGE SCALE GENOMIC DNA]</scope>
</reference>
<keyword evidence="2" id="KW-1185">Reference proteome</keyword>
<protein>
    <submittedName>
        <fullName evidence="1">CLUMA_CG017259, isoform A</fullName>
    </submittedName>
</protein>
<evidence type="ECO:0000313" key="1">
    <source>
        <dbReference type="EMBL" id="CRL04148.1"/>
    </source>
</evidence>
<proteinExistence type="predicted"/>
<name>A0A1J1IX67_9DIPT</name>
<dbReference type="AlphaFoldDB" id="A0A1J1IX67"/>
<evidence type="ECO:0000313" key="2">
    <source>
        <dbReference type="Proteomes" id="UP000183832"/>
    </source>
</evidence>